<dbReference type="SFLD" id="SFLDS00029">
    <property type="entry name" value="Radical_SAM"/>
    <property type="match status" value="1"/>
</dbReference>
<feature type="domain" description="Radical SAM core" evidence="11">
    <location>
        <begin position="1"/>
        <end position="236"/>
    </location>
</feature>
<dbReference type="GO" id="GO:0005737">
    <property type="term" value="C:cytoplasm"/>
    <property type="evidence" value="ECO:0007669"/>
    <property type="project" value="UniProtKB-SubCell"/>
</dbReference>
<dbReference type="AlphaFoldDB" id="A0A662Z6T9"/>
<evidence type="ECO:0000256" key="6">
    <source>
        <dbReference type="ARBA" id="ARBA00022723"/>
    </source>
</evidence>
<dbReference type="OrthoDB" id="9808022at2"/>
<dbReference type="RefSeq" id="WP_074838873.1">
    <property type="nucleotide sequence ID" value="NZ_CP047056.1"/>
</dbReference>
<gene>
    <name evidence="12" type="ORF">SAMN04487865_100446</name>
</gene>
<name>A0A662Z6T9_9GAMM</name>
<evidence type="ECO:0000256" key="10">
    <source>
        <dbReference type="RuleBase" id="RU364116"/>
    </source>
</evidence>
<dbReference type="SMART" id="SM00729">
    <property type="entry name" value="Elp3"/>
    <property type="match status" value="1"/>
</dbReference>
<dbReference type="Proteomes" id="UP000243374">
    <property type="component" value="Unassembled WGS sequence"/>
</dbReference>
<dbReference type="Pfam" id="PF06969">
    <property type="entry name" value="HemN_C"/>
    <property type="match status" value="1"/>
</dbReference>
<keyword evidence="8 10" id="KW-0411">Iron-sulfur</keyword>
<dbReference type="SFLD" id="SFLDF00562">
    <property type="entry name" value="HemN-like__clustered_with_heat"/>
    <property type="match status" value="1"/>
</dbReference>
<dbReference type="PROSITE" id="PS51918">
    <property type="entry name" value="RADICAL_SAM"/>
    <property type="match status" value="1"/>
</dbReference>
<protein>
    <recommendedName>
        <fullName evidence="3 10">Heme chaperone HemW</fullName>
    </recommendedName>
</protein>
<dbReference type="PANTHER" id="PTHR13932:SF5">
    <property type="entry name" value="RADICAL S-ADENOSYL METHIONINE DOMAIN-CONTAINING PROTEIN 1, MITOCHONDRIAL"/>
    <property type="match status" value="1"/>
</dbReference>
<organism evidence="12 13">
    <name type="scientific">Succinivibrio dextrinosolvens</name>
    <dbReference type="NCBI Taxonomy" id="83771"/>
    <lineage>
        <taxon>Bacteria</taxon>
        <taxon>Pseudomonadati</taxon>
        <taxon>Pseudomonadota</taxon>
        <taxon>Gammaproteobacteria</taxon>
        <taxon>Aeromonadales</taxon>
        <taxon>Succinivibrionaceae</taxon>
        <taxon>Succinivibrio</taxon>
    </lineage>
</organism>
<dbReference type="InterPro" id="IPR034505">
    <property type="entry name" value="Coproporphyrinogen-III_oxidase"/>
</dbReference>
<sequence>MASELPVGLYVHYPWCVRKCPYCDFNSYPIRDRDCTENKYLEALLSDFSSFEEYLEGRSLLSVYFGGGTPSLFSPFEMEKVIKRISPYLTEKTEISMEANPGTVDLDLLKSYRDIGINRISIGVQSFNDVSLKLLGRIHCSRDAVVCCENVLRAGFDNFNIDIMHGLPRQNVSMALEDITRAVDLGCNHLSWYELTIEEDTAFGMNPPVLPSEDALSEIEERGFELLDSKGFHRYEVSGYTKDRRCLHNQNYWYFGDYIGIGAGAHSKLKIGNDTFRNANPQIPSEYISKVLNSQLKLSKVNPEDLPFEFMLNRLRIFDDIKYSEFEKTTGLSFEKVRDKLENSQSLGLIIMDKESYRLTEKGRWMLNDILEMFLD</sequence>
<accession>A0A662Z6T9</accession>
<evidence type="ECO:0000256" key="7">
    <source>
        <dbReference type="ARBA" id="ARBA00023004"/>
    </source>
</evidence>
<evidence type="ECO:0000259" key="11">
    <source>
        <dbReference type="PROSITE" id="PS51918"/>
    </source>
</evidence>
<dbReference type="Gene3D" id="3.20.20.70">
    <property type="entry name" value="Aldolase class I"/>
    <property type="match status" value="1"/>
</dbReference>
<dbReference type="SUPFAM" id="SSF102114">
    <property type="entry name" value="Radical SAM enzymes"/>
    <property type="match status" value="1"/>
</dbReference>
<evidence type="ECO:0000313" key="12">
    <source>
        <dbReference type="EMBL" id="SFJ84357.1"/>
    </source>
</evidence>
<dbReference type="InterPro" id="IPR007197">
    <property type="entry name" value="rSAM"/>
</dbReference>
<dbReference type="GO" id="GO:0046872">
    <property type="term" value="F:metal ion binding"/>
    <property type="evidence" value="ECO:0007669"/>
    <property type="project" value="UniProtKB-UniRule"/>
</dbReference>
<dbReference type="SFLD" id="SFLDF00288">
    <property type="entry name" value="HemN-like__clustered_with_nucl"/>
    <property type="match status" value="1"/>
</dbReference>
<evidence type="ECO:0000256" key="1">
    <source>
        <dbReference type="ARBA" id="ARBA00001966"/>
    </source>
</evidence>
<evidence type="ECO:0000256" key="3">
    <source>
        <dbReference type="ARBA" id="ARBA00017228"/>
    </source>
</evidence>
<dbReference type="CDD" id="cd01335">
    <property type="entry name" value="Radical_SAM"/>
    <property type="match status" value="1"/>
</dbReference>
<keyword evidence="10" id="KW-0963">Cytoplasm</keyword>
<evidence type="ECO:0000313" key="13">
    <source>
        <dbReference type="Proteomes" id="UP000243374"/>
    </source>
</evidence>
<comment type="subcellular location">
    <subcellularLocation>
        <location evidence="10">Cytoplasm</location>
    </subcellularLocation>
</comment>
<evidence type="ECO:0000256" key="4">
    <source>
        <dbReference type="ARBA" id="ARBA00022617"/>
    </source>
</evidence>
<comment type="cofactor">
    <cofactor evidence="1">
        <name>[4Fe-4S] cluster</name>
        <dbReference type="ChEBI" id="CHEBI:49883"/>
    </cofactor>
</comment>
<comment type="similarity">
    <text evidence="2">Belongs to the anaerobic coproporphyrinogen-III oxidase family. HemW subfamily.</text>
</comment>
<dbReference type="GO" id="GO:0051539">
    <property type="term" value="F:4 iron, 4 sulfur cluster binding"/>
    <property type="evidence" value="ECO:0007669"/>
    <property type="project" value="UniProtKB-UniRule"/>
</dbReference>
<keyword evidence="4 10" id="KW-0349">Heme</keyword>
<dbReference type="InterPro" id="IPR006638">
    <property type="entry name" value="Elp3/MiaA/NifB-like_rSAM"/>
</dbReference>
<dbReference type="EMBL" id="FOSF01000004">
    <property type="protein sequence ID" value="SFJ84357.1"/>
    <property type="molecule type" value="Genomic_DNA"/>
</dbReference>
<dbReference type="PANTHER" id="PTHR13932">
    <property type="entry name" value="COPROPORPHYRINIGEN III OXIDASE"/>
    <property type="match status" value="1"/>
</dbReference>
<keyword evidence="7 10" id="KW-0408">Iron</keyword>
<comment type="function">
    <text evidence="10">Probably acts as a heme chaperone, transferring heme to an unknown acceptor. Binds one molecule of heme per monomer, possibly covalently. Binds 1 [4Fe-4S] cluster. The cluster is coordinated with 3 cysteines and an exchangeable S-adenosyl-L-methionine.</text>
</comment>
<dbReference type="GO" id="GO:0004109">
    <property type="term" value="F:coproporphyrinogen oxidase activity"/>
    <property type="evidence" value="ECO:0007669"/>
    <property type="project" value="InterPro"/>
</dbReference>
<dbReference type="InterPro" id="IPR004559">
    <property type="entry name" value="HemW-like"/>
</dbReference>
<reference evidence="12 13" key="1">
    <citation type="submission" date="2016-10" db="EMBL/GenBank/DDBJ databases">
        <authorList>
            <person name="Varghese N."/>
            <person name="Submissions S."/>
        </authorList>
    </citation>
    <scope>NUCLEOTIDE SEQUENCE [LARGE SCALE GENOMIC DNA]</scope>
    <source>
        <strain evidence="12 13">22B</strain>
    </source>
</reference>
<dbReference type="InterPro" id="IPR058240">
    <property type="entry name" value="rSAM_sf"/>
</dbReference>
<dbReference type="GO" id="GO:0006779">
    <property type="term" value="P:porphyrin-containing compound biosynthetic process"/>
    <property type="evidence" value="ECO:0007669"/>
    <property type="project" value="InterPro"/>
</dbReference>
<keyword evidence="9 10" id="KW-0143">Chaperone</keyword>
<evidence type="ECO:0000256" key="8">
    <source>
        <dbReference type="ARBA" id="ARBA00023014"/>
    </source>
</evidence>
<evidence type="ECO:0000256" key="5">
    <source>
        <dbReference type="ARBA" id="ARBA00022691"/>
    </source>
</evidence>
<dbReference type="SFLD" id="SFLDG01065">
    <property type="entry name" value="anaerobic_coproporphyrinogen-I"/>
    <property type="match status" value="1"/>
</dbReference>
<keyword evidence="10" id="KW-0004">4Fe-4S</keyword>
<evidence type="ECO:0000256" key="2">
    <source>
        <dbReference type="ARBA" id="ARBA00006100"/>
    </source>
</evidence>
<evidence type="ECO:0000256" key="9">
    <source>
        <dbReference type="ARBA" id="ARBA00023186"/>
    </source>
</evidence>
<proteinExistence type="inferred from homology"/>
<dbReference type="Pfam" id="PF04055">
    <property type="entry name" value="Radical_SAM"/>
    <property type="match status" value="1"/>
</dbReference>
<keyword evidence="13" id="KW-1185">Reference proteome</keyword>
<dbReference type="NCBIfam" id="TIGR00539">
    <property type="entry name" value="hemN_rel"/>
    <property type="match status" value="1"/>
</dbReference>
<dbReference type="InterPro" id="IPR010723">
    <property type="entry name" value="HemN_C"/>
</dbReference>
<keyword evidence="5 10" id="KW-0949">S-adenosyl-L-methionine</keyword>
<keyword evidence="6 10" id="KW-0479">Metal-binding</keyword>
<dbReference type="InterPro" id="IPR013785">
    <property type="entry name" value="Aldolase_TIM"/>
</dbReference>